<reference evidence="1 2" key="1">
    <citation type="journal article" date="2018" name="Front. Plant Sci.">
        <title>Red Clover (Trifolium pratense) and Zigzag Clover (T. medium) - A Picture of Genomic Similarities and Differences.</title>
        <authorList>
            <person name="Dluhosova J."/>
            <person name="Istvanek J."/>
            <person name="Nedelnik J."/>
            <person name="Repkova J."/>
        </authorList>
    </citation>
    <scope>NUCLEOTIDE SEQUENCE [LARGE SCALE GENOMIC DNA]</scope>
    <source>
        <strain evidence="2">cv. 10/8</strain>
        <tissue evidence="1">Leaf</tissue>
    </source>
</reference>
<evidence type="ECO:0000313" key="2">
    <source>
        <dbReference type="Proteomes" id="UP000265520"/>
    </source>
</evidence>
<sequence length="48" mass="5456">MRVCFRDLVGNFVAGFTQRQQATLSTVEGRAWALLQAMKEANIRDLDK</sequence>
<dbReference type="AlphaFoldDB" id="A0A392RXN9"/>
<keyword evidence="2" id="KW-1185">Reference proteome</keyword>
<evidence type="ECO:0000313" key="1">
    <source>
        <dbReference type="EMBL" id="MCI40844.1"/>
    </source>
</evidence>
<dbReference type="Proteomes" id="UP000265520">
    <property type="component" value="Unassembled WGS sequence"/>
</dbReference>
<comment type="caution">
    <text evidence="1">The sequence shown here is derived from an EMBL/GenBank/DDBJ whole genome shotgun (WGS) entry which is preliminary data.</text>
</comment>
<protein>
    <submittedName>
        <fullName evidence="1">Uncharacterized protein</fullName>
    </submittedName>
</protein>
<organism evidence="1 2">
    <name type="scientific">Trifolium medium</name>
    <dbReference type="NCBI Taxonomy" id="97028"/>
    <lineage>
        <taxon>Eukaryota</taxon>
        <taxon>Viridiplantae</taxon>
        <taxon>Streptophyta</taxon>
        <taxon>Embryophyta</taxon>
        <taxon>Tracheophyta</taxon>
        <taxon>Spermatophyta</taxon>
        <taxon>Magnoliopsida</taxon>
        <taxon>eudicotyledons</taxon>
        <taxon>Gunneridae</taxon>
        <taxon>Pentapetalae</taxon>
        <taxon>rosids</taxon>
        <taxon>fabids</taxon>
        <taxon>Fabales</taxon>
        <taxon>Fabaceae</taxon>
        <taxon>Papilionoideae</taxon>
        <taxon>50 kb inversion clade</taxon>
        <taxon>NPAAA clade</taxon>
        <taxon>Hologalegina</taxon>
        <taxon>IRL clade</taxon>
        <taxon>Trifolieae</taxon>
        <taxon>Trifolium</taxon>
    </lineage>
</organism>
<accession>A0A392RXN9</accession>
<dbReference type="EMBL" id="LXQA010284547">
    <property type="protein sequence ID" value="MCI40844.1"/>
    <property type="molecule type" value="Genomic_DNA"/>
</dbReference>
<proteinExistence type="predicted"/>
<feature type="non-terminal residue" evidence="1">
    <location>
        <position position="48"/>
    </location>
</feature>
<name>A0A392RXN9_9FABA</name>